<comment type="similarity">
    <text evidence="2 4">Belongs to the class-II pyridoxal-phosphate-dependent aminotransferase family.</text>
</comment>
<dbReference type="Gene3D" id="3.40.640.10">
    <property type="entry name" value="Type I PLP-dependent aspartate aminotransferase-like (Major domain)"/>
    <property type="match status" value="1"/>
</dbReference>
<accession>A0A3D8QUW7</accession>
<organism evidence="6 7">
    <name type="scientific">Aspergillus mulundensis</name>
    <dbReference type="NCBI Taxonomy" id="1810919"/>
    <lineage>
        <taxon>Eukaryota</taxon>
        <taxon>Fungi</taxon>
        <taxon>Dikarya</taxon>
        <taxon>Ascomycota</taxon>
        <taxon>Pezizomycotina</taxon>
        <taxon>Eurotiomycetes</taxon>
        <taxon>Eurotiomycetidae</taxon>
        <taxon>Eurotiales</taxon>
        <taxon>Aspergillaceae</taxon>
        <taxon>Aspergillus</taxon>
        <taxon>Aspergillus subgen. Nidulantes</taxon>
    </lineage>
</organism>
<evidence type="ECO:0000313" key="6">
    <source>
        <dbReference type="EMBL" id="RDW65653.1"/>
    </source>
</evidence>
<dbReference type="EMBL" id="PVWQ01000013">
    <property type="protein sequence ID" value="RDW65653.1"/>
    <property type="molecule type" value="Genomic_DNA"/>
</dbReference>
<dbReference type="OrthoDB" id="7042322at2759"/>
<feature type="domain" description="Aminotransferase class I/classII large" evidence="5">
    <location>
        <begin position="59"/>
        <end position="391"/>
    </location>
</feature>
<keyword evidence="7" id="KW-1185">Reference proteome</keyword>
<dbReference type="SUPFAM" id="SSF53383">
    <property type="entry name" value="PLP-dependent transferases"/>
    <property type="match status" value="1"/>
</dbReference>
<keyword evidence="3 4" id="KW-0663">Pyridoxal phosphate</keyword>
<dbReference type="Pfam" id="PF00155">
    <property type="entry name" value="Aminotran_1_2"/>
    <property type="match status" value="1"/>
</dbReference>
<dbReference type="InterPro" id="IPR015421">
    <property type="entry name" value="PyrdxlP-dep_Trfase_major"/>
</dbReference>
<dbReference type="STRING" id="1810919.A0A3D8QUW7"/>
<evidence type="ECO:0000256" key="2">
    <source>
        <dbReference type="ARBA" id="ARBA00008392"/>
    </source>
</evidence>
<dbReference type="InterPro" id="IPR015424">
    <property type="entry name" value="PyrdxlP-dep_Trfase"/>
</dbReference>
<gene>
    <name evidence="6" type="ORF">DSM5745_09392</name>
</gene>
<comment type="caution">
    <text evidence="6">The sequence shown here is derived from an EMBL/GenBank/DDBJ whole genome shotgun (WGS) entry which is preliminary data.</text>
</comment>
<evidence type="ECO:0000256" key="1">
    <source>
        <dbReference type="ARBA" id="ARBA00001933"/>
    </source>
</evidence>
<protein>
    <recommendedName>
        <fullName evidence="5">Aminotransferase class I/classII large domain-containing protein</fullName>
    </recommendedName>
</protein>
<dbReference type="GO" id="GO:0030170">
    <property type="term" value="F:pyridoxal phosphate binding"/>
    <property type="evidence" value="ECO:0007669"/>
    <property type="project" value="InterPro"/>
</dbReference>
<dbReference type="InterPro" id="IPR004839">
    <property type="entry name" value="Aminotransferase_I/II_large"/>
</dbReference>
<dbReference type="Proteomes" id="UP000256690">
    <property type="component" value="Unassembled WGS sequence"/>
</dbReference>
<reference evidence="6 7" key="1">
    <citation type="journal article" date="2018" name="IMA Fungus">
        <title>IMA Genome-F 9: Draft genome sequence of Annulohypoxylon stygium, Aspergillus mulundensis, Berkeleyomyces basicola (syn. Thielaviopsis basicola), Ceratocystis smalleyi, two Cercospora beticola strains, Coleophoma cylindrospora, Fusarium fracticaudum, Phialophora cf. hyalina, and Morchella septimelata.</title>
        <authorList>
            <person name="Wingfield B.D."/>
            <person name="Bills G.F."/>
            <person name="Dong Y."/>
            <person name="Huang W."/>
            <person name="Nel W.J."/>
            <person name="Swalarsk-Parry B.S."/>
            <person name="Vaghefi N."/>
            <person name="Wilken P.M."/>
            <person name="An Z."/>
            <person name="de Beer Z.W."/>
            <person name="De Vos L."/>
            <person name="Chen L."/>
            <person name="Duong T.A."/>
            <person name="Gao Y."/>
            <person name="Hammerbacher A."/>
            <person name="Kikkert J.R."/>
            <person name="Li Y."/>
            <person name="Li H."/>
            <person name="Li K."/>
            <person name="Li Q."/>
            <person name="Liu X."/>
            <person name="Ma X."/>
            <person name="Naidoo K."/>
            <person name="Pethybridge S.J."/>
            <person name="Sun J."/>
            <person name="Steenkamp E.T."/>
            <person name="van der Nest M.A."/>
            <person name="van Wyk S."/>
            <person name="Wingfield M.J."/>
            <person name="Xiong C."/>
            <person name="Yue Q."/>
            <person name="Zhang X."/>
        </authorList>
    </citation>
    <scope>NUCLEOTIDE SEQUENCE [LARGE SCALE GENOMIC DNA]</scope>
    <source>
        <strain evidence="6 7">DSM 5745</strain>
    </source>
</reference>
<evidence type="ECO:0000313" key="7">
    <source>
        <dbReference type="Proteomes" id="UP000256690"/>
    </source>
</evidence>
<comment type="cofactor">
    <cofactor evidence="1 4">
        <name>pyridoxal 5'-phosphate</name>
        <dbReference type="ChEBI" id="CHEBI:597326"/>
    </cofactor>
</comment>
<evidence type="ECO:0000256" key="3">
    <source>
        <dbReference type="ARBA" id="ARBA00022898"/>
    </source>
</evidence>
<dbReference type="PROSITE" id="PS00599">
    <property type="entry name" value="AA_TRANSFER_CLASS_2"/>
    <property type="match status" value="1"/>
</dbReference>
<dbReference type="Gene3D" id="3.90.1150.10">
    <property type="entry name" value="Aspartate Aminotransferase, domain 1"/>
    <property type="match status" value="1"/>
</dbReference>
<dbReference type="GeneID" id="38119762"/>
<name>A0A3D8QUW7_9EURO</name>
<proteinExistence type="inferred from homology"/>
<dbReference type="PANTHER" id="PTHR43510">
    <property type="entry name" value="AMINOTRANSFERASE FUNCTION, HYPOTHETICAL (EUROFUNG)"/>
    <property type="match status" value="1"/>
</dbReference>
<dbReference type="CDD" id="cd00609">
    <property type="entry name" value="AAT_like"/>
    <property type="match status" value="1"/>
</dbReference>
<evidence type="ECO:0000256" key="4">
    <source>
        <dbReference type="RuleBase" id="RU003693"/>
    </source>
</evidence>
<dbReference type="AlphaFoldDB" id="A0A3D8QUW7"/>
<dbReference type="InterPro" id="IPR015422">
    <property type="entry name" value="PyrdxlP-dep_Trfase_small"/>
</dbReference>
<dbReference type="InterPro" id="IPR001917">
    <property type="entry name" value="Aminotrans_II_pyridoxalP_BS"/>
</dbReference>
<dbReference type="GO" id="GO:0016740">
    <property type="term" value="F:transferase activity"/>
    <property type="evidence" value="ECO:0007669"/>
    <property type="project" value="InterPro"/>
</dbReference>
<evidence type="ECO:0000259" key="5">
    <source>
        <dbReference type="Pfam" id="PF00155"/>
    </source>
</evidence>
<sequence>MVKIETFEIDRWIMTHGPRAKHNLASSYCASISVNELSSLSTADDGDKDPWTSLLATPMNYGPLKGSEALRQNISNLYSKESPGAPAADNILITPGGSLANFIAVYALVGPADHVIVQYPTYQQLYALPAGVGAEVSLWKAKEDEGWALDVDELKGLVRPNTKMIILNNPVNPTGTAIPKSKLAAIVALATHHSITILCDEIYYPLFHSIPTTDPERPPSILSFGYKNVIVTSTLSKAYSLAGIRIGWLASHDPTILDLCINARAYALITVSQLDDQLAAFALSPPRLDTLIAKNITLVRRNLALVQELIDRHPSICQWTPPVATPIGFIKLTRSGRPVDDVDFCIRLLREKSVLLVPGSKCYGNGVEFKGYVRLGFGCQTEQLREALQALERFLEEEYALPVL</sequence>
<dbReference type="RefSeq" id="XP_026599756.1">
    <property type="nucleotide sequence ID" value="XM_026751408.1"/>
</dbReference>
<dbReference type="PANTHER" id="PTHR43510:SF1">
    <property type="entry name" value="AMINOTRANSFERASE FUNCTION, HYPOTHETICAL (EUROFUNG)"/>
    <property type="match status" value="1"/>
</dbReference>